<dbReference type="Proteomes" id="UP001346869">
    <property type="component" value="Unassembled WGS sequence"/>
</dbReference>
<evidence type="ECO:0000313" key="3">
    <source>
        <dbReference type="Proteomes" id="UP001346869"/>
    </source>
</evidence>
<feature type="compositionally biased region" description="Basic residues" evidence="1">
    <location>
        <begin position="66"/>
        <end position="75"/>
    </location>
</feature>
<reference evidence="2 3" key="1">
    <citation type="journal article" date="2023" name="Genes (Basel)">
        <title>Chromosome-Level Genome Assembly and Circadian Gene Repertoire of the Patagonia Blennie Eleginops maclovinus-The Closest Ancestral Proxy of Antarctic Cryonotothenioids.</title>
        <authorList>
            <person name="Cheng C.C."/>
            <person name="Rivera-Colon A.G."/>
            <person name="Minhas B.F."/>
            <person name="Wilson L."/>
            <person name="Rayamajhi N."/>
            <person name="Vargas-Chacoff L."/>
            <person name="Catchen J.M."/>
        </authorList>
    </citation>
    <scope>NUCLEOTIDE SEQUENCE [LARGE SCALE GENOMIC DNA]</scope>
    <source>
        <strain evidence="2">JMC-PN-2008</strain>
    </source>
</reference>
<feature type="region of interest" description="Disordered" evidence="1">
    <location>
        <begin position="1"/>
        <end position="89"/>
    </location>
</feature>
<proteinExistence type="predicted"/>
<evidence type="ECO:0000313" key="2">
    <source>
        <dbReference type="EMBL" id="KAK5858519.1"/>
    </source>
</evidence>
<name>A0AAN7XDC6_ELEMC</name>
<evidence type="ECO:0000256" key="1">
    <source>
        <dbReference type="SAM" id="MobiDB-lite"/>
    </source>
</evidence>
<comment type="caution">
    <text evidence="2">The sequence shown here is derived from an EMBL/GenBank/DDBJ whole genome shotgun (WGS) entry which is preliminary data.</text>
</comment>
<organism evidence="2 3">
    <name type="scientific">Eleginops maclovinus</name>
    <name type="common">Patagonian blennie</name>
    <name type="synonym">Eleginus maclovinus</name>
    <dbReference type="NCBI Taxonomy" id="56733"/>
    <lineage>
        <taxon>Eukaryota</taxon>
        <taxon>Metazoa</taxon>
        <taxon>Chordata</taxon>
        <taxon>Craniata</taxon>
        <taxon>Vertebrata</taxon>
        <taxon>Euteleostomi</taxon>
        <taxon>Actinopterygii</taxon>
        <taxon>Neopterygii</taxon>
        <taxon>Teleostei</taxon>
        <taxon>Neoteleostei</taxon>
        <taxon>Acanthomorphata</taxon>
        <taxon>Eupercaria</taxon>
        <taxon>Perciformes</taxon>
        <taxon>Notothenioidei</taxon>
        <taxon>Eleginopidae</taxon>
        <taxon>Eleginops</taxon>
    </lineage>
</organism>
<feature type="compositionally biased region" description="Polar residues" evidence="1">
    <location>
        <begin position="48"/>
        <end position="62"/>
    </location>
</feature>
<dbReference type="AlphaFoldDB" id="A0AAN7XDC6"/>
<dbReference type="EMBL" id="JAUZQC010000015">
    <property type="protein sequence ID" value="KAK5858519.1"/>
    <property type="molecule type" value="Genomic_DNA"/>
</dbReference>
<sequence length="195" mass="20809">MNNTIGSEDTRPGGSPGSPSGARPRRTTRQRASGGRACHGARPDTARKSNVGNTSASPSRGPTTYRKQRWGRVRCQKGGSESRGSRRSRLRRQKLALGTWNVTSLGGKEPELVREVERYQLDLVGLTSTHSVGSGTLLLDKGWTLFFSGVAQSCEAPSGCGDTHKPPVECRFVGVYPSGREGRLPTPAGYGGGKL</sequence>
<gene>
    <name evidence="2" type="ORF">PBY51_002652</name>
</gene>
<accession>A0AAN7XDC6</accession>
<keyword evidence="3" id="KW-1185">Reference proteome</keyword>
<reference evidence="2 3" key="2">
    <citation type="journal article" date="2023" name="Mol. Biol. Evol.">
        <title>Genomics of Secondarily Temperate Adaptation in the Only Non-Antarctic Icefish.</title>
        <authorList>
            <person name="Rivera-Colon A.G."/>
            <person name="Rayamajhi N."/>
            <person name="Minhas B.F."/>
            <person name="Madrigal G."/>
            <person name="Bilyk K.T."/>
            <person name="Yoon V."/>
            <person name="Hune M."/>
            <person name="Gregory S."/>
            <person name="Cheng C.H.C."/>
            <person name="Catchen J.M."/>
        </authorList>
    </citation>
    <scope>NUCLEOTIDE SEQUENCE [LARGE SCALE GENOMIC DNA]</scope>
    <source>
        <strain evidence="2">JMC-PN-2008</strain>
    </source>
</reference>
<protein>
    <submittedName>
        <fullName evidence="2">Uncharacterized protein</fullName>
    </submittedName>
</protein>